<dbReference type="AlphaFoldDB" id="A0A926Q3W6"/>
<evidence type="ECO:0000313" key="2">
    <source>
        <dbReference type="EMBL" id="MBC9798007.1"/>
    </source>
</evidence>
<sequence length="401" mass="46224">MAEDIRYFPVNWIDGMKINKNHFIDLQDNVEDLVRDARNMGVNQLQYGLLSTRFKAPFEYSVIIDEHNELNVSIKFLKAITPGGGRIEITDYTGEFSEKISLENYDFKENNRFLLLNVDPYNRVPTGTQNMEEIPPRFPSAMPKYFLTTVAETEVTQNNIGPLQFPIAKFMSRGSVFETVEAYIPPCITVNSHPALVKLFEAYDAFFKQMEFYAVQISQKIRFRRLSGDENLIADIVFETLQRILGYVGQSINQNRWNGFYSPPMEVLDRVVSLARVMKNSFDSFSGDGKEMVFNYFAEWTTELGSGDYEKLFSETINLKYKGYDMEPCVKGVMEFIEKTDHLFSILNQLDYIGRKKDSGIFVNENIVKTEKTSGIFFKQEENKEQDKDNGQEGSTSFLAD</sequence>
<evidence type="ECO:0000256" key="1">
    <source>
        <dbReference type="SAM" id="MobiDB-lite"/>
    </source>
</evidence>
<dbReference type="RefSeq" id="WP_187967132.1">
    <property type="nucleotide sequence ID" value="NZ_JACVDC010000084.1"/>
</dbReference>
<organism evidence="2 3">
    <name type="scientific">Sinomicrobium weinanense</name>
    <dbReference type="NCBI Taxonomy" id="2842200"/>
    <lineage>
        <taxon>Bacteria</taxon>
        <taxon>Pseudomonadati</taxon>
        <taxon>Bacteroidota</taxon>
        <taxon>Flavobacteriia</taxon>
        <taxon>Flavobacteriales</taxon>
        <taxon>Flavobacteriaceae</taxon>
        <taxon>Sinomicrobium</taxon>
    </lineage>
</organism>
<name>A0A926Q3W6_9FLAO</name>
<evidence type="ECO:0000313" key="3">
    <source>
        <dbReference type="Proteomes" id="UP000653730"/>
    </source>
</evidence>
<proteinExistence type="predicted"/>
<feature type="region of interest" description="Disordered" evidence="1">
    <location>
        <begin position="379"/>
        <end position="401"/>
    </location>
</feature>
<protein>
    <recommendedName>
        <fullName evidence="4">Type VI secretion system baseplate subunit TssK</fullName>
    </recommendedName>
</protein>
<feature type="compositionally biased region" description="Basic and acidic residues" evidence="1">
    <location>
        <begin position="379"/>
        <end position="391"/>
    </location>
</feature>
<reference evidence="2 3" key="1">
    <citation type="submission" date="2020-09" db="EMBL/GenBank/DDBJ databases">
        <title>Sinomicrobium weinanense sp. nov., a halophilic bacteria isolated from saline-alkali soil.</title>
        <authorList>
            <person name="Wu P."/>
            <person name="Ren H."/>
            <person name="Mei Y."/>
            <person name="Liang Y."/>
            <person name="Chen Z."/>
        </authorList>
    </citation>
    <scope>NUCLEOTIDE SEQUENCE [LARGE SCALE GENOMIC DNA]</scope>
    <source>
        <strain evidence="2 3">FJxs</strain>
    </source>
</reference>
<accession>A0A926Q3W6</accession>
<feature type="compositionally biased region" description="Polar residues" evidence="1">
    <location>
        <begin position="392"/>
        <end position="401"/>
    </location>
</feature>
<gene>
    <name evidence="2" type="ORF">IBL28_18690</name>
</gene>
<dbReference type="Proteomes" id="UP000653730">
    <property type="component" value="Unassembled WGS sequence"/>
</dbReference>
<evidence type="ECO:0008006" key="4">
    <source>
        <dbReference type="Google" id="ProtNLM"/>
    </source>
</evidence>
<dbReference type="EMBL" id="JACVDC010000084">
    <property type="protein sequence ID" value="MBC9798007.1"/>
    <property type="molecule type" value="Genomic_DNA"/>
</dbReference>
<comment type="caution">
    <text evidence="2">The sequence shown here is derived from an EMBL/GenBank/DDBJ whole genome shotgun (WGS) entry which is preliminary data.</text>
</comment>
<keyword evidence="3" id="KW-1185">Reference proteome</keyword>